<feature type="domain" description="Luciferase-like" evidence="8">
    <location>
        <begin position="77"/>
        <end position="353"/>
    </location>
</feature>
<keyword evidence="4" id="KW-0503">Monooxygenase</keyword>
<accession>A0A919G1G0</accession>
<reference evidence="9" key="1">
    <citation type="journal article" date="2014" name="Int. J. Syst. Evol. Microbiol.">
        <title>Complete genome sequence of Corynebacterium casei LMG S-19264T (=DSM 44701T), isolated from a smear-ripened cheese.</title>
        <authorList>
            <consortium name="US DOE Joint Genome Institute (JGI-PGF)"/>
            <person name="Walter F."/>
            <person name="Albersmeier A."/>
            <person name="Kalinowski J."/>
            <person name="Ruckert C."/>
        </authorList>
    </citation>
    <scope>NUCLEOTIDE SEQUENCE</scope>
    <source>
        <strain evidence="9">JCM 5069</strain>
    </source>
</reference>
<dbReference type="Proteomes" id="UP000603708">
    <property type="component" value="Unassembled WGS sequence"/>
</dbReference>
<evidence type="ECO:0000256" key="1">
    <source>
        <dbReference type="ARBA" id="ARBA00022630"/>
    </source>
</evidence>
<evidence type="ECO:0000256" key="2">
    <source>
        <dbReference type="ARBA" id="ARBA00022643"/>
    </source>
</evidence>
<evidence type="ECO:0000256" key="4">
    <source>
        <dbReference type="ARBA" id="ARBA00023033"/>
    </source>
</evidence>
<proteinExistence type="inferred from homology"/>
<keyword evidence="10" id="KW-1185">Reference proteome</keyword>
<organism evidence="9 10">
    <name type="scientific">Streptomyces sulfonofaciens</name>
    <dbReference type="NCBI Taxonomy" id="68272"/>
    <lineage>
        <taxon>Bacteria</taxon>
        <taxon>Bacillati</taxon>
        <taxon>Actinomycetota</taxon>
        <taxon>Actinomycetes</taxon>
        <taxon>Kitasatosporales</taxon>
        <taxon>Streptomycetaceae</taxon>
        <taxon>Streptomyces</taxon>
    </lineage>
</organism>
<protein>
    <submittedName>
        <fullName evidence="9">FMNH2-utilizing oxygenase</fullName>
    </submittedName>
</protein>
<evidence type="ECO:0000256" key="3">
    <source>
        <dbReference type="ARBA" id="ARBA00023002"/>
    </source>
</evidence>
<dbReference type="PANTHER" id="PTHR30011">
    <property type="entry name" value="ALKANESULFONATE MONOOXYGENASE-RELATED"/>
    <property type="match status" value="1"/>
</dbReference>
<feature type="binding site" evidence="6">
    <location>
        <position position="194"/>
    </location>
    <ligand>
        <name>FMN</name>
        <dbReference type="ChEBI" id="CHEBI:58210"/>
    </ligand>
</feature>
<feature type="binding site" evidence="6">
    <location>
        <position position="101"/>
    </location>
    <ligand>
        <name>FMN</name>
        <dbReference type="ChEBI" id="CHEBI:58210"/>
    </ligand>
</feature>
<dbReference type="Pfam" id="PF00296">
    <property type="entry name" value="Bac_luciferase"/>
    <property type="match status" value="1"/>
</dbReference>
<dbReference type="EMBL" id="BNCD01000005">
    <property type="protein sequence ID" value="GHH76388.1"/>
    <property type="molecule type" value="Genomic_DNA"/>
</dbReference>
<evidence type="ECO:0000313" key="9">
    <source>
        <dbReference type="EMBL" id="GHH76388.1"/>
    </source>
</evidence>
<feature type="region of interest" description="Disordered" evidence="7">
    <location>
        <begin position="1"/>
        <end position="38"/>
    </location>
</feature>
<name>A0A919G1G0_9ACTN</name>
<dbReference type="GO" id="GO:0004497">
    <property type="term" value="F:monooxygenase activity"/>
    <property type="evidence" value="ECO:0007669"/>
    <property type="project" value="UniProtKB-KW"/>
</dbReference>
<evidence type="ECO:0000313" key="10">
    <source>
        <dbReference type="Proteomes" id="UP000603708"/>
    </source>
</evidence>
<keyword evidence="2 6" id="KW-0288">FMN</keyword>
<dbReference type="Gene3D" id="3.20.20.30">
    <property type="entry name" value="Luciferase-like domain"/>
    <property type="match status" value="1"/>
</dbReference>
<evidence type="ECO:0000256" key="6">
    <source>
        <dbReference type="PIRSR" id="PIRSR000337-1"/>
    </source>
</evidence>
<dbReference type="PIRSF" id="PIRSF000337">
    <property type="entry name" value="NTA_MOA"/>
    <property type="match status" value="1"/>
</dbReference>
<dbReference type="SUPFAM" id="SSF51679">
    <property type="entry name" value="Bacterial luciferase-like"/>
    <property type="match status" value="1"/>
</dbReference>
<evidence type="ECO:0000256" key="7">
    <source>
        <dbReference type="SAM" id="MobiDB-lite"/>
    </source>
</evidence>
<gene>
    <name evidence="9" type="ORF">GCM10018793_21960</name>
</gene>
<evidence type="ECO:0000256" key="5">
    <source>
        <dbReference type="ARBA" id="ARBA00033748"/>
    </source>
</evidence>
<keyword evidence="1 6" id="KW-0285">Flavoprotein</keyword>
<comment type="similarity">
    <text evidence="5">Belongs to the NtaA/SnaA/DszA monooxygenase family.</text>
</comment>
<sequence length="447" mass="47196">MSASSSVPPSPSAAPSSASSSAASSAPSAASAAASAASAAESSAAPSGALHLAVALDGAGWHPAAWREPVSRPRDLFTAGYWVELVAEAERGLLDFVTFEDGLGLQSSRQDEPDDRTDQVRGRLDAVLVAARVAPLTSHIGLVPSVVATHTEPFHISKAIATLDYVSAGRAGLRVQVTRAPHEAAHFGRRTFAHARREDRDTPAGRELTAELFDGAADHIEVVRRLWDSWEDDAEIRDVATGRFVDRDKLHYIDFEGRFFSVKGPSITPRPPQGQPLVTALAHGSVPYRLLGRSTDLGFLTPRDAGHARAIVEEVRHEQAAAGRAGEPLHLFGDLVVFLDDAPAAAEARRARLDELAGAPCTSDARVFTGTPAGLADLLQELAGAGLSGFRLRPAVVGHDLPAITRGLVPELQRRGAFRTAYGAGTLRGLLGLDRPANRYSTDAAAV</sequence>
<dbReference type="AlphaFoldDB" id="A0A919G1G0"/>
<dbReference type="PANTHER" id="PTHR30011:SF16">
    <property type="entry name" value="C2H2 FINGER DOMAIN TRANSCRIPTION FACTOR (EUROFUNG)-RELATED"/>
    <property type="match status" value="1"/>
</dbReference>
<dbReference type="InterPro" id="IPR016215">
    <property type="entry name" value="NTA_MOA"/>
</dbReference>
<dbReference type="GO" id="GO:0016705">
    <property type="term" value="F:oxidoreductase activity, acting on paired donors, with incorporation or reduction of molecular oxygen"/>
    <property type="evidence" value="ECO:0007669"/>
    <property type="project" value="InterPro"/>
</dbReference>
<dbReference type="InterPro" id="IPR036661">
    <property type="entry name" value="Luciferase-like_sf"/>
</dbReference>
<comment type="caution">
    <text evidence="9">The sequence shown here is derived from an EMBL/GenBank/DDBJ whole genome shotgun (WGS) entry which is preliminary data.</text>
</comment>
<evidence type="ECO:0000259" key="8">
    <source>
        <dbReference type="Pfam" id="PF00296"/>
    </source>
</evidence>
<reference evidence="9" key="2">
    <citation type="submission" date="2020-09" db="EMBL/GenBank/DDBJ databases">
        <authorList>
            <person name="Sun Q."/>
            <person name="Ohkuma M."/>
        </authorList>
    </citation>
    <scope>NUCLEOTIDE SEQUENCE</scope>
    <source>
        <strain evidence="9">JCM 5069</strain>
    </source>
</reference>
<dbReference type="InterPro" id="IPR051260">
    <property type="entry name" value="Diverse_substr_monoxygenases"/>
</dbReference>
<keyword evidence="3" id="KW-0560">Oxidoreductase</keyword>
<dbReference type="InterPro" id="IPR011251">
    <property type="entry name" value="Luciferase-like_dom"/>
</dbReference>